<name>A0ABT8KWR9_9BACT</name>
<proteinExistence type="predicted"/>
<organism evidence="2 3">
    <name type="scientific">Splendidivirga corallicola</name>
    <dbReference type="NCBI Taxonomy" id="3051826"/>
    <lineage>
        <taxon>Bacteria</taxon>
        <taxon>Pseudomonadati</taxon>
        <taxon>Bacteroidota</taxon>
        <taxon>Cytophagia</taxon>
        <taxon>Cytophagales</taxon>
        <taxon>Splendidivirgaceae</taxon>
        <taxon>Splendidivirga</taxon>
    </lineage>
</organism>
<dbReference type="EMBL" id="JAUJEA010000012">
    <property type="protein sequence ID" value="MDN5204599.1"/>
    <property type="molecule type" value="Genomic_DNA"/>
</dbReference>
<dbReference type="InterPro" id="IPR010982">
    <property type="entry name" value="Lambda_DNA-bd_dom_sf"/>
</dbReference>
<dbReference type="RefSeq" id="WP_346754623.1">
    <property type="nucleotide sequence ID" value="NZ_JAUJEA010000012.1"/>
</dbReference>
<dbReference type="CDD" id="cd00093">
    <property type="entry name" value="HTH_XRE"/>
    <property type="match status" value="1"/>
</dbReference>
<dbReference type="InterPro" id="IPR001387">
    <property type="entry name" value="Cro/C1-type_HTH"/>
</dbReference>
<gene>
    <name evidence="2" type="ORF">QQ008_24620</name>
</gene>
<evidence type="ECO:0000313" key="3">
    <source>
        <dbReference type="Proteomes" id="UP001172082"/>
    </source>
</evidence>
<dbReference type="SUPFAM" id="SSF47413">
    <property type="entry name" value="lambda repressor-like DNA-binding domains"/>
    <property type="match status" value="1"/>
</dbReference>
<feature type="domain" description="HTH cro/C1-type" evidence="1">
    <location>
        <begin position="14"/>
        <end position="70"/>
    </location>
</feature>
<comment type="caution">
    <text evidence="2">The sequence shown here is derived from an EMBL/GenBank/DDBJ whole genome shotgun (WGS) entry which is preliminary data.</text>
</comment>
<evidence type="ECO:0000313" key="2">
    <source>
        <dbReference type="EMBL" id="MDN5204599.1"/>
    </source>
</evidence>
<keyword evidence="3" id="KW-1185">Reference proteome</keyword>
<dbReference type="Proteomes" id="UP001172082">
    <property type="component" value="Unassembled WGS sequence"/>
</dbReference>
<evidence type="ECO:0000259" key="1">
    <source>
        <dbReference type="PROSITE" id="PS50943"/>
    </source>
</evidence>
<protein>
    <submittedName>
        <fullName evidence="2">Helix-turn-helix transcriptional regulator</fullName>
    </submittedName>
</protein>
<dbReference type="PROSITE" id="PS50943">
    <property type="entry name" value="HTH_CROC1"/>
    <property type="match status" value="1"/>
</dbReference>
<sequence>MAADKLEKAFSKALKEIREEKGLSQNDVVKASGTLLDRNTFQRYDAGRGTPKMKNLFIIAETLGISPGEIVNRAYKHYKED</sequence>
<reference evidence="2" key="1">
    <citation type="submission" date="2023-06" db="EMBL/GenBank/DDBJ databases">
        <title>Genomic of Parafulvivirga corallium.</title>
        <authorList>
            <person name="Wang G."/>
        </authorList>
    </citation>
    <scope>NUCLEOTIDE SEQUENCE</scope>
    <source>
        <strain evidence="2">BMA10</strain>
    </source>
</reference>
<dbReference type="Pfam" id="PF01381">
    <property type="entry name" value="HTH_3"/>
    <property type="match status" value="1"/>
</dbReference>
<dbReference type="Gene3D" id="1.10.260.40">
    <property type="entry name" value="lambda repressor-like DNA-binding domains"/>
    <property type="match status" value="1"/>
</dbReference>
<dbReference type="SMART" id="SM00530">
    <property type="entry name" value="HTH_XRE"/>
    <property type="match status" value="1"/>
</dbReference>
<accession>A0ABT8KWR9</accession>